<feature type="transmembrane region" description="Helical" evidence="1">
    <location>
        <begin position="212"/>
        <end position="229"/>
    </location>
</feature>
<feature type="transmembrane region" description="Helical" evidence="1">
    <location>
        <begin position="128"/>
        <end position="147"/>
    </location>
</feature>
<feature type="transmembrane region" description="Helical" evidence="1">
    <location>
        <begin position="156"/>
        <end position="174"/>
    </location>
</feature>
<dbReference type="PANTHER" id="PTHR38454:SF1">
    <property type="entry name" value="INTEGRAL MEMBRANE PROTEIN"/>
    <property type="match status" value="1"/>
</dbReference>
<feature type="transmembrane region" description="Helical" evidence="1">
    <location>
        <begin position="467"/>
        <end position="483"/>
    </location>
</feature>
<dbReference type="Pfam" id="PF09586">
    <property type="entry name" value="YfhO"/>
    <property type="match status" value="1"/>
</dbReference>
<gene>
    <name evidence="2" type="ORF">A2Y99_02250</name>
</gene>
<dbReference type="PANTHER" id="PTHR38454">
    <property type="entry name" value="INTEGRAL MEMBRANE PROTEIN-RELATED"/>
    <property type="match status" value="1"/>
</dbReference>
<dbReference type="AlphaFoldDB" id="A0A1F5YI03"/>
<dbReference type="Proteomes" id="UP000178230">
    <property type="component" value="Unassembled WGS sequence"/>
</dbReference>
<evidence type="ECO:0008006" key="4">
    <source>
        <dbReference type="Google" id="ProtNLM"/>
    </source>
</evidence>
<sequence>MKSFKNLFQANIPIVFLVMVCATFYYQFFIMGKVPIPADTIVGMYHPFRDNIWSNYPAGVPFKNFLITDPVRQQYVWRYNSINELKQSRLPLWNQFSFSGTPLLANFQSAVFYPLNIIFFIMPFETAWGLTVFLQTLLASFFMFYYLRMLNLGKTASIFGSIVFSFGGFSISWLEWNTVIHTALWLPLILMSIEKLLILFTCKHHDQKFKSIISWNTVMLISLCTSFFAGHLQVFFYMTLFILSYLIFRLWKEKPNLNQFFFLMAGILTIFLLITAVQWIPTVKFILLSAREYDQGSYLKEGWFIPFQNLVQFIIPDFFGNPATGNYWGIWNYAEFVGYIGIIPLAFSFFELFSKKNNLTVFFGFVVLIALFLALPTPFAKIPFLVKIPYLATAQPTRLIFIIDFALAVLSAFGFHRLKEQKNNRKIIMVFTVLFLFIFSLWIYVFFQTARINSPWSEFYEVSKRNLIFPSLVLILGSILILLLKIKKTAVQQAILNMVILLTVADLFRFGWKFTPFSQKEWIFPETKIITFLKNDKSPWRLMSLDSRIMPPNFSVFYQFQDVAGYDPLYLSKYQQFISAWESNDPTLSKASFNRIITPKNINSFISDILGVKYVLNFGELKEKKLDFIMSEGMTYLYQNNKYYSRAFLVDESVTVEDEQAQLNKMFFLKDDLSHIAVMKDLVNITTNKLEDSERVIINQYEADKIILTATTNYQRLLVLTDIFYPAWKAYIDGRETNIYPADFTFRAVLVPPGLHKIEFRMKLI</sequence>
<feature type="transmembrane region" description="Helical" evidence="1">
    <location>
        <begin position="180"/>
        <end position="200"/>
    </location>
</feature>
<feature type="transmembrane region" description="Helical" evidence="1">
    <location>
        <begin position="495"/>
        <end position="512"/>
    </location>
</feature>
<dbReference type="InterPro" id="IPR018580">
    <property type="entry name" value="Uncharacterised_YfhO"/>
</dbReference>
<reference evidence="2 3" key="1">
    <citation type="journal article" date="2016" name="Nat. Commun.">
        <title>Thousands of microbial genomes shed light on interconnected biogeochemical processes in an aquifer system.</title>
        <authorList>
            <person name="Anantharaman K."/>
            <person name="Brown C.T."/>
            <person name="Hug L.A."/>
            <person name="Sharon I."/>
            <person name="Castelle C.J."/>
            <person name="Probst A.J."/>
            <person name="Thomas B.C."/>
            <person name="Singh A."/>
            <person name="Wilkins M.J."/>
            <person name="Karaoz U."/>
            <person name="Brodie E.L."/>
            <person name="Williams K.H."/>
            <person name="Hubbard S.S."/>
            <person name="Banfield J.F."/>
        </authorList>
    </citation>
    <scope>NUCLEOTIDE SEQUENCE [LARGE SCALE GENOMIC DNA]</scope>
</reference>
<comment type="caution">
    <text evidence="2">The sequence shown here is derived from an EMBL/GenBank/DDBJ whole genome shotgun (WGS) entry which is preliminary data.</text>
</comment>
<keyword evidence="1" id="KW-0472">Membrane</keyword>
<feature type="transmembrane region" description="Helical" evidence="1">
    <location>
        <begin position="427"/>
        <end position="447"/>
    </location>
</feature>
<protein>
    <recommendedName>
        <fullName evidence="4">YfhO family protein</fullName>
    </recommendedName>
</protein>
<feature type="transmembrane region" description="Helical" evidence="1">
    <location>
        <begin position="235"/>
        <end position="251"/>
    </location>
</feature>
<proteinExistence type="predicted"/>
<feature type="transmembrane region" description="Helical" evidence="1">
    <location>
        <begin position="399"/>
        <end position="415"/>
    </location>
</feature>
<name>A0A1F5YI03_9BACT</name>
<evidence type="ECO:0000313" key="2">
    <source>
        <dbReference type="EMBL" id="OGF99501.1"/>
    </source>
</evidence>
<organism evidence="2 3">
    <name type="scientific">Candidatus Gottesmanbacteria bacterium RBG_13_37_7</name>
    <dbReference type="NCBI Taxonomy" id="1798369"/>
    <lineage>
        <taxon>Bacteria</taxon>
        <taxon>Candidatus Gottesmaniibacteriota</taxon>
    </lineage>
</organism>
<feature type="transmembrane region" description="Helical" evidence="1">
    <location>
        <begin position="260"/>
        <end position="280"/>
    </location>
</feature>
<dbReference type="EMBL" id="MFIY01000050">
    <property type="protein sequence ID" value="OGF99501.1"/>
    <property type="molecule type" value="Genomic_DNA"/>
</dbReference>
<accession>A0A1F5YI03</accession>
<keyword evidence="1" id="KW-1133">Transmembrane helix</keyword>
<evidence type="ECO:0000313" key="3">
    <source>
        <dbReference type="Proteomes" id="UP000178230"/>
    </source>
</evidence>
<evidence type="ECO:0000256" key="1">
    <source>
        <dbReference type="SAM" id="Phobius"/>
    </source>
</evidence>
<keyword evidence="1" id="KW-0812">Transmembrane</keyword>
<feature type="transmembrane region" description="Helical" evidence="1">
    <location>
        <begin position="6"/>
        <end position="26"/>
    </location>
</feature>
<feature type="transmembrane region" description="Helical" evidence="1">
    <location>
        <begin position="360"/>
        <end position="379"/>
    </location>
</feature>
<feature type="transmembrane region" description="Helical" evidence="1">
    <location>
        <begin position="336"/>
        <end position="353"/>
    </location>
</feature>